<proteinExistence type="predicted"/>
<name>A0A0V1HMP3_9BILA</name>
<comment type="caution">
    <text evidence="1">The sequence shown here is derived from an EMBL/GenBank/DDBJ whole genome shotgun (WGS) entry which is preliminary data.</text>
</comment>
<reference evidence="1 2" key="1">
    <citation type="submission" date="2015-01" db="EMBL/GenBank/DDBJ databases">
        <title>Evolution of Trichinella species and genotypes.</title>
        <authorList>
            <person name="Korhonen P.K."/>
            <person name="Edoardo P."/>
            <person name="Giuseppe L.R."/>
            <person name="Gasser R.B."/>
        </authorList>
    </citation>
    <scope>NUCLEOTIDE SEQUENCE [LARGE SCALE GENOMIC DNA]</scope>
    <source>
        <strain evidence="1">ISS1029</strain>
    </source>
</reference>
<dbReference type="AlphaFoldDB" id="A0A0V1HMP3"/>
<organism evidence="1 2">
    <name type="scientific">Trichinella zimbabwensis</name>
    <dbReference type="NCBI Taxonomy" id="268475"/>
    <lineage>
        <taxon>Eukaryota</taxon>
        <taxon>Metazoa</taxon>
        <taxon>Ecdysozoa</taxon>
        <taxon>Nematoda</taxon>
        <taxon>Enoplea</taxon>
        <taxon>Dorylaimia</taxon>
        <taxon>Trichinellida</taxon>
        <taxon>Trichinellidae</taxon>
        <taxon>Trichinella</taxon>
    </lineage>
</organism>
<evidence type="ECO:0000313" key="2">
    <source>
        <dbReference type="Proteomes" id="UP000055024"/>
    </source>
</evidence>
<evidence type="ECO:0000313" key="1">
    <source>
        <dbReference type="EMBL" id="KRZ12030.1"/>
    </source>
</evidence>
<keyword evidence="2" id="KW-1185">Reference proteome</keyword>
<dbReference type="EMBL" id="JYDP01000044">
    <property type="protein sequence ID" value="KRZ12030.1"/>
    <property type="molecule type" value="Genomic_DNA"/>
</dbReference>
<dbReference type="Proteomes" id="UP000055024">
    <property type="component" value="Unassembled WGS sequence"/>
</dbReference>
<sequence>MTARPETYADDRRTVYHNRLDLATDAVDHIHRRPVSSRMSAVISVNILTTLKVPVELNRSPLGRNKELQNPARMLRIHHLALWSNTVLQQRIKGFGHQGATLQSVGKELASAVGYPFVKRPPFVLPTDGSIPPIQMRAQRVPFALRISEELDLLIDQNILELVQSTHRPRRLCLSSKMMVLLECAAITSVLYFGPHLTRTGRFQFGASERFMTSVVPSLVSASSVPPPFEDLTSVLSFGFSFISSSWVN</sequence>
<dbReference type="OrthoDB" id="10623514at2759"/>
<gene>
    <name evidence="1" type="ORF">T11_1916</name>
</gene>
<protein>
    <submittedName>
        <fullName evidence="1">Uncharacterized protein</fullName>
    </submittedName>
</protein>
<accession>A0A0V1HMP3</accession>